<evidence type="ECO:0000256" key="8">
    <source>
        <dbReference type="PIRNR" id="PIRNR018293"/>
    </source>
</evidence>
<evidence type="ECO:0000256" key="3">
    <source>
        <dbReference type="ARBA" id="ARBA00006218"/>
    </source>
</evidence>
<dbReference type="InterPro" id="IPR007194">
    <property type="entry name" value="TRAPP_component"/>
</dbReference>
<keyword evidence="5" id="KW-0256">Endoplasmic reticulum</keyword>
<dbReference type="CDD" id="cd14942">
    <property type="entry name" value="TRAPPC3_bet3"/>
    <property type="match status" value="1"/>
</dbReference>
<proteinExistence type="inferred from homology"/>
<dbReference type="AlphaFoldDB" id="A0A7R8W3P1"/>
<dbReference type="GO" id="GO:0048193">
    <property type="term" value="P:Golgi vesicle transport"/>
    <property type="evidence" value="ECO:0007669"/>
    <property type="project" value="InterPro"/>
</dbReference>
<dbReference type="GO" id="GO:0005783">
    <property type="term" value="C:endoplasmic reticulum"/>
    <property type="evidence" value="ECO:0007669"/>
    <property type="project" value="UniProtKB-SubCell"/>
</dbReference>
<evidence type="ECO:0000256" key="1">
    <source>
        <dbReference type="ARBA" id="ARBA00004222"/>
    </source>
</evidence>
<keyword evidence="4 8" id="KW-0813">Transport</keyword>
<dbReference type="FunFam" id="3.30.1380.20:FF:000001">
    <property type="entry name" value="Trafficking protein particle complex subunit BET3"/>
    <property type="match status" value="1"/>
</dbReference>
<evidence type="ECO:0000256" key="2">
    <source>
        <dbReference type="ARBA" id="ARBA00004240"/>
    </source>
</evidence>
<evidence type="ECO:0000256" key="5">
    <source>
        <dbReference type="ARBA" id="ARBA00022824"/>
    </source>
</evidence>
<sequence>MEARMDGCCIMSPSCGPSFTQGLARPTKDRTYSQVPSAELMTLTYGALVTQMLKDYEKPEEVNKQLDRMGYNIGVRIIEDFLARTGAGRCNDFKETADRLQSAFKMYMNASPSVTSWSPGGDEFSLVLENNPLTEFVELPEEYGSLKYCNLLCGVIRGACEMVQLDVQASISQDQLKGDSTTEIRVRFIKRLEDAIPPGED</sequence>
<comment type="similarity">
    <text evidence="3 8">Belongs to the TRAPP small subunits family. BET3 subfamily.</text>
</comment>
<dbReference type="SUPFAM" id="SSF111126">
    <property type="entry name" value="Ligand-binding domain in the NO signalling and Golgi transport"/>
    <property type="match status" value="1"/>
</dbReference>
<comment type="subcellular location">
    <subcellularLocation>
        <location evidence="2">Endoplasmic reticulum</location>
    </subcellularLocation>
    <subcellularLocation>
        <location evidence="1 8">Golgi apparatus</location>
        <location evidence="1 8">cis-Golgi network</location>
    </subcellularLocation>
</comment>
<accession>A0A7R8W3P1</accession>
<gene>
    <name evidence="9" type="ORF">CTOB1V02_LOCUS547</name>
</gene>
<evidence type="ECO:0000256" key="7">
    <source>
        <dbReference type="ARBA" id="ARBA00023034"/>
    </source>
</evidence>
<keyword evidence="6 8" id="KW-0931">ER-Golgi transport</keyword>
<evidence type="ECO:0000313" key="9">
    <source>
        <dbReference type="EMBL" id="CAD7222545.1"/>
    </source>
</evidence>
<reference evidence="9" key="1">
    <citation type="submission" date="2020-11" db="EMBL/GenBank/DDBJ databases">
        <authorList>
            <person name="Tran Van P."/>
        </authorList>
    </citation>
    <scope>NUCLEOTIDE SEQUENCE</scope>
</reference>
<dbReference type="GO" id="GO:0016236">
    <property type="term" value="P:macroautophagy"/>
    <property type="evidence" value="ECO:0007669"/>
    <property type="project" value="UniProtKB-ARBA"/>
</dbReference>
<comment type="subunit">
    <text evidence="8">Homodimer.</text>
</comment>
<dbReference type="Gene3D" id="3.30.1380.20">
    <property type="entry name" value="Trafficking protein particle complex subunit 3"/>
    <property type="match status" value="1"/>
</dbReference>
<dbReference type="PANTHER" id="PTHR13048">
    <property type="entry name" value="TRAFFICKING PROTEIN PARTICLE COMPLEX SUBUNIT 3"/>
    <property type="match status" value="1"/>
</dbReference>
<comment type="function">
    <text evidence="8">May play a role in vesicular transport from endoplasmic reticulum to Golgi.</text>
</comment>
<organism evidence="9">
    <name type="scientific">Cyprideis torosa</name>
    <dbReference type="NCBI Taxonomy" id="163714"/>
    <lineage>
        <taxon>Eukaryota</taxon>
        <taxon>Metazoa</taxon>
        <taxon>Ecdysozoa</taxon>
        <taxon>Arthropoda</taxon>
        <taxon>Crustacea</taxon>
        <taxon>Oligostraca</taxon>
        <taxon>Ostracoda</taxon>
        <taxon>Podocopa</taxon>
        <taxon>Podocopida</taxon>
        <taxon>Cytherocopina</taxon>
        <taxon>Cytheroidea</taxon>
        <taxon>Cytherideidae</taxon>
        <taxon>Cyprideis</taxon>
    </lineage>
</organism>
<evidence type="ECO:0000256" key="4">
    <source>
        <dbReference type="ARBA" id="ARBA00022448"/>
    </source>
</evidence>
<dbReference type="Pfam" id="PF04051">
    <property type="entry name" value="TRAPP"/>
    <property type="match status" value="1"/>
</dbReference>
<dbReference type="GO" id="GO:0030008">
    <property type="term" value="C:TRAPP complex"/>
    <property type="evidence" value="ECO:0007669"/>
    <property type="project" value="InterPro"/>
</dbReference>
<dbReference type="OrthoDB" id="10262857at2759"/>
<name>A0A7R8W3P1_9CRUS</name>
<dbReference type="PIRSF" id="PIRSF018293">
    <property type="entry name" value="TRAPP_I_complex_Bet3"/>
    <property type="match status" value="1"/>
</dbReference>
<dbReference type="EMBL" id="OB660071">
    <property type="protein sequence ID" value="CAD7222545.1"/>
    <property type="molecule type" value="Genomic_DNA"/>
</dbReference>
<protein>
    <recommendedName>
        <fullName evidence="8">Trafficking protein particle complex subunit</fullName>
    </recommendedName>
</protein>
<keyword evidence="7 8" id="KW-0333">Golgi apparatus</keyword>
<dbReference type="InterPro" id="IPR024096">
    <property type="entry name" value="NO_sig/Golgi_transp_ligand-bd"/>
</dbReference>
<evidence type="ECO:0000256" key="6">
    <source>
        <dbReference type="ARBA" id="ARBA00022892"/>
    </source>
</evidence>
<dbReference type="InterPro" id="IPR016721">
    <property type="entry name" value="Bet3"/>
</dbReference>
<dbReference type="GO" id="GO:0005794">
    <property type="term" value="C:Golgi apparatus"/>
    <property type="evidence" value="ECO:0007669"/>
    <property type="project" value="UniProtKB-SubCell"/>
</dbReference>